<reference evidence="2" key="1">
    <citation type="submission" date="2021-04" db="EMBL/GenBank/DDBJ databases">
        <title>Draft Genome Sequence of Pandoravirus japonicus, Isolated from the Sabaishi River of Niigata, Japan.</title>
        <authorList>
            <person name="Hosokawa N."/>
            <person name="Takahashi H."/>
            <person name="Aoki K."/>
            <person name="Takemura M."/>
        </authorList>
    </citation>
    <scope>NUCLEOTIDE SEQUENCE</scope>
</reference>
<evidence type="ECO:0000313" key="2">
    <source>
        <dbReference type="EMBL" id="BCU03724.1"/>
    </source>
</evidence>
<organism evidence="2 3">
    <name type="scientific">Pandoravirus japonicus</name>
    <dbReference type="NCBI Taxonomy" id="2823154"/>
    <lineage>
        <taxon>Viruses</taxon>
        <taxon>Pandoravirus</taxon>
    </lineage>
</organism>
<sequence length="103" mass="12117">MTIQKCENNTMAQQCSRIKGVSVDALLTPALGRGPVAVLAKKSRVPVARSVFFPFSFAKKYFSFFFFVYRAHRWRHKESEEQKKHKERESRGLTRVGRRRRVR</sequence>
<dbReference type="Proteomes" id="UP001253637">
    <property type="component" value="Segment"/>
</dbReference>
<feature type="compositionally biased region" description="Basic and acidic residues" evidence="1">
    <location>
        <begin position="77"/>
        <end position="92"/>
    </location>
</feature>
<feature type="region of interest" description="Disordered" evidence="1">
    <location>
        <begin position="76"/>
        <end position="103"/>
    </location>
</feature>
<dbReference type="EMBL" id="LC625835">
    <property type="protein sequence ID" value="BCU03724.1"/>
    <property type="molecule type" value="Genomic_DNA"/>
</dbReference>
<name>A0A811BNS1_9VIRU</name>
<evidence type="ECO:0000256" key="1">
    <source>
        <dbReference type="SAM" id="MobiDB-lite"/>
    </source>
</evidence>
<protein>
    <submittedName>
        <fullName evidence="2">Uncharacterized protein</fullName>
    </submittedName>
</protein>
<evidence type="ECO:0000313" key="3">
    <source>
        <dbReference type="Proteomes" id="UP001253637"/>
    </source>
</evidence>
<proteinExistence type="predicted"/>
<accession>A0A811BNS1</accession>